<dbReference type="InterPro" id="IPR050951">
    <property type="entry name" value="Retrovirus_Pol_polyprotein"/>
</dbReference>
<dbReference type="PANTHER" id="PTHR37984:SF5">
    <property type="entry name" value="PROTEIN NYNRIN-LIKE"/>
    <property type="match status" value="1"/>
</dbReference>
<dbReference type="PROSITE" id="PS50994">
    <property type="entry name" value="INTEGRASE"/>
    <property type="match status" value="1"/>
</dbReference>
<keyword evidence="4" id="KW-1185">Reference proteome</keyword>
<organism evidence="3 4">
    <name type="scientific">Mytilus coruscus</name>
    <name type="common">Sea mussel</name>
    <dbReference type="NCBI Taxonomy" id="42192"/>
    <lineage>
        <taxon>Eukaryota</taxon>
        <taxon>Metazoa</taxon>
        <taxon>Spiralia</taxon>
        <taxon>Lophotrochozoa</taxon>
        <taxon>Mollusca</taxon>
        <taxon>Bivalvia</taxon>
        <taxon>Autobranchia</taxon>
        <taxon>Pteriomorphia</taxon>
        <taxon>Mytilida</taxon>
        <taxon>Mytiloidea</taxon>
        <taxon>Mytilidae</taxon>
        <taxon>Mytilinae</taxon>
        <taxon>Mytilus</taxon>
    </lineage>
</organism>
<evidence type="ECO:0000256" key="1">
    <source>
        <dbReference type="SAM" id="MobiDB-lite"/>
    </source>
</evidence>
<dbReference type="InterPro" id="IPR036397">
    <property type="entry name" value="RNaseH_sf"/>
</dbReference>
<evidence type="ECO:0000313" key="3">
    <source>
        <dbReference type="EMBL" id="CAC5385329.1"/>
    </source>
</evidence>
<feature type="domain" description="Integrase catalytic" evidence="2">
    <location>
        <begin position="1"/>
        <end position="130"/>
    </location>
</feature>
<dbReference type="GO" id="GO:0015074">
    <property type="term" value="P:DNA integration"/>
    <property type="evidence" value="ECO:0007669"/>
    <property type="project" value="InterPro"/>
</dbReference>
<dbReference type="SUPFAM" id="SSF53098">
    <property type="entry name" value="Ribonuclease H-like"/>
    <property type="match status" value="1"/>
</dbReference>
<dbReference type="PANTHER" id="PTHR37984">
    <property type="entry name" value="PROTEIN CBG26694"/>
    <property type="match status" value="1"/>
</dbReference>
<reference evidence="3 4" key="1">
    <citation type="submission" date="2020-06" db="EMBL/GenBank/DDBJ databases">
        <authorList>
            <person name="Li R."/>
            <person name="Bekaert M."/>
        </authorList>
    </citation>
    <scope>NUCLEOTIDE SEQUENCE [LARGE SCALE GENOMIC DNA]</scope>
    <source>
        <strain evidence="4">wild</strain>
    </source>
</reference>
<name>A0A6J8BRH1_MYTCO</name>
<gene>
    <name evidence="3" type="ORF">MCOR_20883</name>
</gene>
<dbReference type="InterPro" id="IPR012337">
    <property type="entry name" value="RNaseH-like_sf"/>
</dbReference>
<evidence type="ECO:0000259" key="2">
    <source>
        <dbReference type="PROSITE" id="PS50994"/>
    </source>
</evidence>
<evidence type="ECO:0000313" key="4">
    <source>
        <dbReference type="Proteomes" id="UP000507470"/>
    </source>
</evidence>
<dbReference type="OrthoDB" id="5554229at2759"/>
<dbReference type="GO" id="GO:0003676">
    <property type="term" value="F:nucleic acid binding"/>
    <property type="evidence" value="ECO:0007669"/>
    <property type="project" value="InterPro"/>
</dbReference>
<proteinExistence type="predicted"/>
<dbReference type="EMBL" id="CACVKT020003693">
    <property type="protein sequence ID" value="CAC5385329.1"/>
    <property type="molecule type" value="Genomic_DNA"/>
</dbReference>
<dbReference type="Gene3D" id="3.30.420.10">
    <property type="entry name" value="Ribonuclease H-like superfamily/Ribonuclease H"/>
    <property type="match status" value="1"/>
</dbReference>
<sequence length="265" mass="28875">MDPAIKDQEDPSVAQTLVESVVALFGVPRTLQSDKGSNFESTVFAEMCEILGIDKTRISTRRPQYNGMVEKSMNTIKEMLSSYVDLVLGVPEEEIKIYISNYAYELAETPTTLVRWLTGVTGLEAKKVLNEFRQTVEGKIVARLLPRKTVVPGQKAKKRPSSAEPSLNRANKCQEQPNTNTSPLARVAPPTPPSYVTARTLGGKVPSVFQSSTRPHPTPCRVPATVVREPSLTPVEAEDPTNSVSGETAINPPLASDVEDGEVLD</sequence>
<feature type="compositionally biased region" description="Polar residues" evidence="1">
    <location>
        <begin position="163"/>
        <end position="183"/>
    </location>
</feature>
<protein>
    <recommendedName>
        <fullName evidence="2">Integrase catalytic domain-containing protein</fullName>
    </recommendedName>
</protein>
<dbReference type="AlphaFoldDB" id="A0A6J8BRH1"/>
<accession>A0A6J8BRH1</accession>
<dbReference type="Proteomes" id="UP000507470">
    <property type="component" value="Unassembled WGS sequence"/>
</dbReference>
<dbReference type="InterPro" id="IPR001584">
    <property type="entry name" value="Integrase_cat-core"/>
</dbReference>
<feature type="region of interest" description="Disordered" evidence="1">
    <location>
        <begin position="151"/>
        <end position="265"/>
    </location>
</feature>